<gene>
    <name evidence="1" type="ORF">SAMN04488508_109136</name>
</gene>
<protein>
    <recommendedName>
        <fullName evidence="3">HTH domain-containing protein</fullName>
    </recommendedName>
</protein>
<reference evidence="2" key="1">
    <citation type="submission" date="2016-11" db="EMBL/GenBank/DDBJ databases">
        <authorList>
            <person name="Varghese N."/>
            <person name="Submissions S."/>
        </authorList>
    </citation>
    <scope>NUCLEOTIDE SEQUENCE [LARGE SCALE GENOMIC DNA]</scope>
    <source>
        <strain evidence="2">DSM 22623</strain>
    </source>
</reference>
<organism evidence="1 2">
    <name type="scientific">Aquimarina spongiae</name>
    <dbReference type="NCBI Taxonomy" id="570521"/>
    <lineage>
        <taxon>Bacteria</taxon>
        <taxon>Pseudomonadati</taxon>
        <taxon>Bacteroidota</taxon>
        <taxon>Flavobacteriia</taxon>
        <taxon>Flavobacteriales</taxon>
        <taxon>Flavobacteriaceae</taxon>
        <taxon>Aquimarina</taxon>
    </lineage>
</organism>
<dbReference type="Proteomes" id="UP000184432">
    <property type="component" value="Unassembled WGS sequence"/>
</dbReference>
<dbReference type="EMBL" id="FQYP01000009">
    <property type="protein sequence ID" value="SHJ47671.1"/>
    <property type="molecule type" value="Genomic_DNA"/>
</dbReference>
<sequence length="92" mass="10380">MNVIIKQIELIARIDQLIRLEATGCPVSLSKRLGVSKTTLYRIINTMKDLNAPVVYDPYVESFVYEEAVGFQFGFYTSASLNANRQGVKKYA</sequence>
<evidence type="ECO:0008006" key="3">
    <source>
        <dbReference type="Google" id="ProtNLM"/>
    </source>
</evidence>
<proteinExistence type="predicted"/>
<dbReference type="STRING" id="570521.SAMN04488508_109136"/>
<name>A0A1M6JLV2_9FLAO</name>
<dbReference type="RefSeq" id="WP_073319955.1">
    <property type="nucleotide sequence ID" value="NZ_FQYP01000009.1"/>
</dbReference>
<dbReference type="OrthoDB" id="1122873at2"/>
<evidence type="ECO:0000313" key="1">
    <source>
        <dbReference type="EMBL" id="SHJ47671.1"/>
    </source>
</evidence>
<keyword evidence="2" id="KW-1185">Reference proteome</keyword>
<accession>A0A1M6JLV2</accession>
<evidence type="ECO:0000313" key="2">
    <source>
        <dbReference type="Proteomes" id="UP000184432"/>
    </source>
</evidence>
<dbReference type="AlphaFoldDB" id="A0A1M6JLV2"/>